<dbReference type="AlphaFoldDB" id="A0A2U2C2Q0"/>
<evidence type="ECO:0000256" key="3">
    <source>
        <dbReference type="ARBA" id="ARBA00022723"/>
    </source>
</evidence>
<organism evidence="9 10">
    <name type="scientific">Aliarcobacter skirrowii</name>
    <dbReference type="NCBI Taxonomy" id="28200"/>
    <lineage>
        <taxon>Bacteria</taxon>
        <taxon>Pseudomonadati</taxon>
        <taxon>Campylobacterota</taxon>
        <taxon>Epsilonproteobacteria</taxon>
        <taxon>Campylobacterales</taxon>
        <taxon>Arcobacteraceae</taxon>
        <taxon>Aliarcobacter</taxon>
    </lineage>
</organism>
<keyword evidence="6" id="KW-0408">Iron</keyword>
<dbReference type="InterPro" id="IPR050572">
    <property type="entry name" value="Fe-S_Ferredoxin"/>
</dbReference>
<dbReference type="PANTHER" id="PTHR43687:SF6">
    <property type="entry name" value="L-ASPARTATE SEMIALDEHYDE SULFURTRANSFERASE IRON-SULFUR SUBUNIT"/>
    <property type="match status" value="1"/>
</dbReference>
<keyword evidence="7" id="KW-0411">Iron-sulfur</keyword>
<gene>
    <name evidence="9" type="ORF">DF188_01205</name>
</gene>
<evidence type="ECO:0000259" key="8">
    <source>
        <dbReference type="PROSITE" id="PS51379"/>
    </source>
</evidence>
<dbReference type="Gene3D" id="3.30.70.20">
    <property type="match status" value="2"/>
</dbReference>
<name>A0A2U2C2Q0_9BACT</name>
<feature type="domain" description="4Fe-4S ferredoxin-type" evidence="8">
    <location>
        <begin position="131"/>
        <end position="159"/>
    </location>
</feature>
<evidence type="ECO:0000256" key="7">
    <source>
        <dbReference type="ARBA" id="ARBA00023014"/>
    </source>
</evidence>
<feature type="domain" description="4Fe-4S ferredoxin-type" evidence="8">
    <location>
        <begin position="60"/>
        <end position="91"/>
    </location>
</feature>
<dbReference type="RefSeq" id="WP_109066083.1">
    <property type="nucleotide sequence ID" value="NZ_QEYG01000030.1"/>
</dbReference>
<evidence type="ECO:0000256" key="6">
    <source>
        <dbReference type="ARBA" id="ARBA00023004"/>
    </source>
</evidence>
<reference evidence="9 10" key="1">
    <citation type="submission" date="2018-05" db="EMBL/GenBank/DDBJ databases">
        <title>Antimicrobial susceptibility testing and genomic analysis of Arcobacter skirrowii strains and one Arcobacter butzleri isolated from German poultry farms.</title>
        <authorList>
            <person name="Haenel I."/>
            <person name="Hotzel H."/>
            <person name="Tomaso H."/>
            <person name="Busch A."/>
        </authorList>
    </citation>
    <scope>NUCLEOTIDE SEQUENCE [LARGE SCALE GENOMIC DNA]</scope>
    <source>
        <strain evidence="10">v</strain>
    </source>
</reference>
<dbReference type="GO" id="GO:0051539">
    <property type="term" value="F:4 iron, 4 sulfur cluster binding"/>
    <property type="evidence" value="ECO:0007669"/>
    <property type="project" value="UniProtKB-KW"/>
</dbReference>
<dbReference type="InterPro" id="IPR017896">
    <property type="entry name" value="4Fe4S_Fe-S-bd"/>
</dbReference>
<keyword evidence="4" id="KW-0677">Repeat</keyword>
<dbReference type="Pfam" id="PF00037">
    <property type="entry name" value="Fer4"/>
    <property type="match status" value="1"/>
</dbReference>
<dbReference type="PROSITE" id="PS51379">
    <property type="entry name" value="4FE4S_FER_2"/>
    <property type="match status" value="3"/>
</dbReference>
<dbReference type="PROSITE" id="PS00198">
    <property type="entry name" value="4FE4S_FER_1"/>
    <property type="match status" value="1"/>
</dbReference>
<comment type="caution">
    <text evidence="9">The sequence shown here is derived from an EMBL/GenBank/DDBJ whole genome shotgun (WGS) entry which is preliminary data.</text>
</comment>
<dbReference type="InterPro" id="IPR004496">
    <property type="entry name" value="NapF"/>
</dbReference>
<evidence type="ECO:0000313" key="9">
    <source>
        <dbReference type="EMBL" id="PWE23322.1"/>
    </source>
</evidence>
<keyword evidence="3" id="KW-0479">Metal-binding</keyword>
<dbReference type="SUPFAM" id="SSF54862">
    <property type="entry name" value="4Fe-4S ferredoxins"/>
    <property type="match status" value="1"/>
</dbReference>
<accession>A0A2U2C2Q0</accession>
<dbReference type="Proteomes" id="UP000245014">
    <property type="component" value="Unassembled WGS sequence"/>
</dbReference>
<evidence type="ECO:0000256" key="2">
    <source>
        <dbReference type="ARBA" id="ARBA00022485"/>
    </source>
</evidence>
<dbReference type="Pfam" id="PF12838">
    <property type="entry name" value="Fer4_7"/>
    <property type="match status" value="1"/>
</dbReference>
<keyword evidence="5" id="KW-0249">Electron transport</keyword>
<proteinExistence type="predicted"/>
<dbReference type="CDD" id="cd10564">
    <property type="entry name" value="NapF_like"/>
    <property type="match status" value="1"/>
</dbReference>
<dbReference type="InterPro" id="IPR017900">
    <property type="entry name" value="4Fe4S_Fe_S_CS"/>
</dbReference>
<dbReference type="EMBL" id="QEYI01000001">
    <property type="protein sequence ID" value="PWE23322.1"/>
    <property type="molecule type" value="Genomic_DNA"/>
</dbReference>
<keyword evidence="2" id="KW-0004">4Fe-4S</keyword>
<dbReference type="STRING" id="28200.GCA_001572935_00719"/>
<evidence type="ECO:0000313" key="10">
    <source>
        <dbReference type="Proteomes" id="UP000245014"/>
    </source>
</evidence>
<sequence length="159" mass="18160">MNRRELFSSLAKPFKKEQESIIRPPYYKNRDIFFTNCIKCLEKSCSEACEENIIYILEDQTPSLNFSNSGCTYCDLCAKACNMEVLDIKYKSNIDSKIQIDTKTCLSWNQTMCFSCKDPCLENAISFEGIFKPIINDNCTSCGFCIKVCPTNSIKVLNV</sequence>
<dbReference type="PANTHER" id="PTHR43687">
    <property type="entry name" value="ADENYLYLSULFATE REDUCTASE, BETA SUBUNIT"/>
    <property type="match status" value="1"/>
</dbReference>
<evidence type="ECO:0000256" key="5">
    <source>
        <dbReference type="ARBA" id="ARBA00022982"/>
    </source>
</evidence>
<feature type="domain" description="4Fe-4S ferredoxin-type" evidence="8">
    <location>
        <begin position="28"/>
        <end position="59"/>
    </location>
</feature>
<evidence type="ECO:0000256" key="1">
    <source>
        <dbReference type="ARBA" id="ARBA00022448"/>
    </source>
</evidence>
<evidence type="ECO:0000256" key="4">
    <source>
        <dbReference type="ARBA" id="ARBA00022737"/>
    </source>
</evidence>
<dbReference type="GO" id="GO:0046872">
    <property type="term" value="F:metal ion binding"/>
    <property type="evidence" value="ECO:0007669"/>
    <property type="project" value="UniProtKB-KW"/>
</dbReference>
<keyword evidence="1" id="KW-0813">Transport</keyword>
<protein>
    <submittedName>
        <fullName evidence="9">Ferredoxin</fullName>
    </submittedName>
</protein>